<sequence length="1039" mass="112274">MSHVNGGPDVKANEIPEPAGSAPPKHWSTLAELRGSAEVAELREREFFTPSEEEESELPSRREFLKFLGAGAAFAAAGCARKPVEKILPYVKAPEELSPGNAIYFASTCSDCPAACGTLVKTREGRPIKIEGNKSHPMSRGALCARGQSSILNLYDPDRLRGPLLVDRAKGSTSAAGWSEIDRRAAKALGEARDRGGKLVFLTGTIVSPTTLALIQSFLGAFQGAEHVVYDAVSSDALAKAQELCYGGRIIPRYRLDQADVLVTFGADPLGTFLSPVEFARDFSGRRKPEAGTMSRFIAIEPILSLTGTNADTHLRVRPDHLYPVAMALAHELLVRNPRSPLSSNAAMVAAVSPFAAESVEKSAGLEEGTLAKVADELARARGRSLVLAGPQAAPAEQAVALQVAVNLLNSALGDEGVTVDSSQPSRQAAGSEEAVLRLVERMRAGEVAALLIHGVNPAHTLPAAVGFTDGLKRVPFVASFADRVDETAAGADVIAPDTHSLESWNDHEPRPGILSLTQPTISPLYDLRPFQETLLAWGRALGKGSLAATSGTWHQYLKDGWRANVYPKANAAAPFELFWEGVLREGVLVLAKGAAATARPFRNDALQALSAAKRPEGDGSLQLVLYTPVTLYDGRNANNAWLQELPDPVSKITWDNYVSISPSRAKALGVSDYEMKADVVTIDAGHAKFDLPVHVQPGLHPDVVAIAIGYGRTAAGRVGNQVGQNGFALAVATGGRIGLTGIPVRIAKTGRIAPLACVQGHQFTEHRPIIYETTFTEFLRDPRSGNEEPEHLPSMWSRHEYKGHKWGMAVDLSACIGCSACMVACRSENNVPVVGKEIVLRGREMDWIRIDRYYSGDAENPDSVHQPMLCQHCENAPCETVCPVLATVHSSEGLNIQIYNRCVGTRYCSNNCPYKVRRFNWFDYSHPKEKSLQLVLNPDVTVRSKGVMEKCTFCVQRIRDGKEHAKALGVPVQDGDIETACMQTCPTQAIVFGDLNDPKSRAAQLAKSDRGYHVLSELNTRSSITYQTKVRNREETSS</sequence>
<accession>A0A538TJM8</accession>
<dbReference type="InterPro" id="IPR009010">
    <property type="entry name" value="Asp_de-COase-like_dom_sf"/>
</dbReference>
<evidence type="ECO:0000313" key="7">
    <source>
        <dbReference type="EMBL" id="TMQ63821.1"/>
    </source>
</evidence>
<dbReference type="GO" id="GO:0051536">
    <property type="term" value="F:iron-sulfur cluster binding"/>
    <property type="evidence" value="ECO:0007669"/>
    <property type="project" value="UniProtKB-KW"/>
</dbReference>
<dbReference type="SUPFAM" id="SSF50692">
    <property type="entry name" value="ADC-like"/>
    <property type="match status" value="1"/>
</dbReference>
<feature type="domain" description="4Fe-4S ferredoxin-type" evidence="5">
    <location>
        <begin position="807"/>
        <end position="837"/>
    </location>
</feature>
<evidence type="ECO:0000259" key="6">
    <source>
        <dbReference type="PROSITE" id="PS51669"/>
    </source>
</evidence>
<dbReference type="CDD" id="cd10551">
    <property type="entry name" value="PsrB"/>
    <property type="match status" value="1"/>
</dbReference>
<feature type="region of interest" description="Disordered" evidence="4">
    <location>
        <begin position="1"/>
        <end position="27"/>
    </location>
</feature>
<dbReference type="CDD" id="cd02784">
    <property type="entry name" value="MopB_CT_PHLH"/>
    <property type="match status" value="1"/>
</dbReference>
<organism evidence="7 8">
    <name type="scientific">Eiseniibacteriota bacterium</name>
    <dbReference type="NCBI Taxonomy" id="2212470"/>
    <lineage>
        <taxon>Bacteria</taxon>
        <taxon>Candidatus Eiseniibacteriota</taxon>
    </lineage>
</organism>
<evidence type="ECO:0000259" key="5">
    <source>
        <dbReference type="PROSITE" id="PS51379"/>
    </source>
</evidence>
<proteinExistence type="predicted"/>
<dbReference type="Gene3D" id="3.30.70.20">
    <property type="match status" value="2"/>
</dbReference>
<dbReference type="Gene3D" id="2.40.40.20">
    <property type="match status" value="1"/>
</dbReference>
<reference evidence="7 8" key="1">
    <citation type="journal article" date="2019" name="Nat. Microbiol.">
        <title>Mediterranean grassland soil C-N compound turnover is dependent on rainfall and depth, and is mediated by genomically divergent microorganisms.</title>
        <authorList>
            <person name="Diamond S."/>
            <person name="Andeer P.F."/>
            <person name="Li Z."/>
            <person name="Crits-Christoph A."/>
            <person name="Burstein D."/>
            <person name="Anantharaman K."/>
            <person name="Lane K.R."/>
            <person name="Thomas B.C."/>
            <person name="Pan C."/>
            <person name="Northen T.R."/>
            <person name="Banfield J.F."/>
        </authorList>
    </citation>
    <scope>NUCLEOTIDE SEQUENCE [LARGE SCALE GENOMIC DNA]</scope>
    <source>
        <strain evidence="7">WS_9</strain>
    </source>
</reference>
<evidence type="ECO:0000256" key="2">
    <source>
        <dbReference type="ARBA" id="ARBA00023004"/>
    </source>
</evidence>
<name>A0A538TJM8_UNCEI</name>
<comment type="caution">
    <text evidence="7">The sequence shown here is derived from an EMBL/GenBank/DDBJ whole genome shotgun (WGS) entry which is preliminary data.</text>
</comment>
<dbReference type="PROSITE" id="PS51669">
    <property type="entry name" value="4FE4S_MOW_BIS_MGD"/>
    <property type="match status" value="1"/>
</dbReference>
<dbReference type="PANTHER" id="PTHR42783">
    <property type="entry name" value="GLUTAMATE SYNTHASE [NADPH] SMALL CHAIN"/>
    <property type="match status" value="1"/>
</dbReference>
<evidence type="ECO:0000313" key="8">
    <source>
        <dbReference type="Proteomes" id="UP000317691"/>
    </source>
</evidence>
<dbReference type="PANTHER" id="PTHR42783:SF3">
    <property type="entry name" value="GLUTAMATE SYNTHASE [NADPH] SMALL CHAIN-RELATED"/>
    <property type="match status" value="1"/>
</dbReference>
<feature type="domain" description="4Fe-4S Mo/W bis-MGD-type" evidence="6">
    <location>
        <begin position="102"/>
        <end position="158"/>
    </location>
</feature>
<gene>
    <name evidence="7" type="ORF">E6K79_09265</name>
</gene>
<dbReference type="InterPro" id="IPR017896">
    <property type="entry name" value="4Fe4S_Fe-S-bd"/>
</dbReference>
<dbReference type="PROSITE" id="PS51379">
    <property type="entry name" value="4FE4S_FER_2"/>
    <property type="match status" value="2"/>
</dbReference>
<dbReference type="InterPro" id="IPR006656">
    <property type="entry name" value="Mopterin_OxRdtase"/>
</dbReference>
<dbReference type="Pfam" id="PF04879">
    <property type="entry name" value="Molybdop_Fe4S4"/>
    <property type="match status" value="1"/>
</dbReference>
<dbReference type="SUPFAM" id="SSF54862">
    <property type="entry name" value="4Fe-4S ferredoxins"/>
    <property type="match status" value="1"/>
</dbReference>
<feature type="domain" description="4Fe-4S ferredoxin-type" evidence="5">
    <location>
        <begin position="893"/>
        <end position="923"/>
    </location>
</feature>
<dbReference type="Gene3D" id="3.30.2070.10">
    <property type="entry name" value="Formate dehydrogenase/DMSO reductase"/>
    <property type="match status" value="1"/>
</dbReference>
<dbReference type="Gene3D" id="3.40.50.740">
    <property type="match status" value="1"/>
</dbReference>
<dbReference type="Gene3D" id="3.40.228.10">
    <property type="entry name" value="Dimethylsulfoxide Reductase, domain 2"/>
    <property type="match status" value="1"/>
</dbReference>
<evidence type="ECO:0000256" key="4">
    <source>
        <dbReference type="SAM" id="MobiDB-lite"/>
    </source>
</evidence>
<dbReference type="InterPro" id="IPR006963">
    <property type="entry name" value="Mopterin_OxRdtase_4Fe-4S_dom"/>
</dbReference>
<protein>
    <submittedName>
        <fullName evidence="7">4Fe-4S dicluster domain-containing protein</fullName>
    </submittedName>
</protein>
<dbReference type="Gene3D" id="2.20.25.90">
    <property type="entry name" value="ADC-like domains"/>
    <property type="match status" value="1"/>
</dbReference>
<evidence type="ECO:0000256" key="3">
    <source>
        <dbReference type="ARBA" id="ARBA00023014"/>
    </source>
</evidence>
<dbReference type="Pfam" id="PF13247">
    <property type="entry name" value="Fer4_11"/>
    <property type="match status" value="1"/>
</dbReference>
<dbReference type="SUPFAM" id="SSF53706">
    <property type="entry name" value="Formate dehydrogenase/DMSO reductase, domains 1-3"/>
    <property type="match status" value="1"/>
</dbReference>
<dbReference type="InterPro" id="IPR006311">
    <property type="entry name" value="TAT_signal"/>
</dbReference>
<dbReference type="SMART" id="SM00926">
    <property type="entry name" value="Molybdop_Fe4S4"/>
    <property type="match status" value="1"/>
</dbReference>
<dbReference type="EMBL" id="VBOZ01000029">
    <property type="protein sequence ID" value="TMQ63821.1"/>
    <property type="molecule type" value="Genomic_DNA"/>
</dbReference>
<dbReference type="Proteomes" id="UP000317691">
    <property type="component" value="Unassembled WGS sequence"/>
</dbReference>
<keyword evidence="2" id="KW-0408">Iron</keyword>
<dbReference type="AlphaFoldDB" id="A0A538TJM8"/>
<dbReference type="NCBIfam" id="TIGR04519">
    <property type="entry name" value="MoCo_extend_TAT"/>
    <property type="match status" value="1"/>
</dbReference>
<dbReference type="Pfam" id="PF00384">
    <property type="entry name" value="Molybdopterin"/>
    <property type="match status" value="1"/>
</dbReference>
<keyword evidence="3" id="KW-0411">Iron-sulfur</keyword>
<dbReference type="InterPro" id="IPR030948">
    <property type="entry name" value="TAT_var_transloc_signal_dom"/>
</dbReference>
<dbReference type="GO" id="GO:0046872">
    <property type="term" value="F:metal ion binding"/>
    <property type="evidence" value="ECO:0007669"/>
    <property type="project" value="UniProtKB-KW"/>
</dbReference>
<evidence type="ECO:0000256" key="1">
    <source>
        <dbReference type="ARBA" id="ARBA00022723"/>
    </source>
</evidence>
<keyword evidence="1" id="KW-0479">Metal-binding</keyword>
<dbReference type="GO" id="GO:0016491">
    <property type="term" value="F:oxidoreductase activity"/>
    <property type="evidence" value="ECO:0007669"/>
    <property type="project" value="InterPro"/>
</dbReference>
<dbReference type="PROSITE" id="PS51318">
    <property type="entry name" value="TAT"/>
    <property type="match status" value="1"/>
</dbReference>